<sequence length="393" mass="43650">MPIEQSGDWVAICSAATGGQEDEPDEELNPYNKEGALMVWNEDVHMLSGHFREWESYGNDGSVHIWTHNSDANSYDLEGTWKYQHVPHDLAFKPGGSVLAVAERHVHLLYLSMSTDRNCRRLNIYSNLSQGASVSRLSLFGKRSQHSVGAIIWGRGPTASNLYASSEPKEDDFTGFHKAFDAIEGKMIFAFDESGSGDTMDVTEDGRRLALLTRGKERTHSLRIYDIQDANPKAVLVVALEPFASEIEGEVNSAAFSSDGIYLALGRNDNRTHVYDSRRLDRLLFDYEHYGPCRTNPGGESYGVVKVQWVDRSTVTQNGLVTGGHDGCVRFWDPLSAHDSLDNGRILAEMNSDIGAFCIGDRYKGERPLVVGDCTGEVSIFDTRPAGFHSLYR</sequence>
<evidence type="ECO:0000313" key="1">
    <source>
        <dbReference type="EMBL" id="KAF5383793.1"/>
    </source>
</evidence>
<evidence type="ECO:0000313" key="2">
    <source>
        <dbReference type="Proteomes" id="UP000565441"/>
    </source>
</evidence>
<protein>
    <recommendedName>
        <fullName evidence="3">WD40 repeat-like protein</fullName>
    </recommendedName>
</protein>
<name>A0A8H5HI54_9AGAR</name>
<dbReference type="Gene3D" id="2.130.10.10">
    <property type="entry name" value="YVTN repeat-like/Quinoprotein amine dehydrogenase"/>
    <property type="match status" value="1"/>
</dbReference>
<dbReference type="AlphaFoldDB" id="A0A8H5HI54"/>
<dbReference type="Proteomes" id="UP000565441">
    <property type="component" value="Unassembled WGS sequence"/>
</dbReference>
<accession>A0A8H5HI54</accession>
<dbReference type="EMBL" id="JAACJP010000006">
    <property type="protein sequence ID" value="KAF5383793.1"/>
    <property type="molecule type" value="Genomic_DNA"/>
</dbReference>
<dbReference type="OrthoDB" id="10248252at2759"/>
<organism evidence="1 2">
    <name type="scientific">Tricholomella constricta</name>
    <dbReference type="NCBI Taxonomy" id="117010"/>
    <lineage>
        <taxon>Eukaryota</taxon>
        <taxon>Fungi</taxon>
        <taxon>Dikarya</taxon>
        <taxon>Basidiomycota</taxon>
        <taxon>Agaricomycotina</taxon>
        <taxon>Agaricomycetes</taxon>
        <taxon>Agaricomycetidae</taxon>
        <taxon>Agaricales</taxon>
        <taxon>Tricholomatineae</taxon>
        <taxon>Lyophyllaceae</taxon>
        <taxon>Tricholomella</taxon>
    </lineage>
</organism>
<evidence type="ECO:0008006" key="3">
    <source>
        <dbReference type="Google" id="ProtNLM"/>
    </source>
</evidence>
<reference evidence="1 2" key="1">
    <citation type="journal article" date="2020" name="ISME J.">
        <title>Uncovering the hidden diversity of litter-decomposition mechanisms in mushroom-forming fungi.</title>
        <authorList>
            <person name="Floudas D."/>
            <person name="Bentzer J."/>
            <person name="Ahren D."/>
            <person name="Johansson T."/>
            <person name="Persson P."/>
            <person name="Tunlid A."/>
        </authorList>
    </citation>
    <scope>NUCLEOTIDE SEQUENCE [LARGE SCALE GENOMIC DNA]</scope>
    <source>
        <strain evidence="1 2">CBS 661.87</strain>
    </source>
</reference>
<dbReference type="Pfam" id="PF00400">
    <property type="entry name" value="WD40"/>
    <property type="match status" value="1"/>
</dbReference>
<dbReference type="InterPro" id="IPR036322">
    <property type="entry name" value="WD40_repeat_dom_sf"/>
</dbReference>
<gene>
    <name evidence="1" type="ORF">D9615_003544</name>
</gene>
<dbReference type="SUPFAM" id="SSF50978">
    <property type="entry name" value="WD40 repeat-like"/>
    <property type="match status" value="1"/>
</dbReference>
<dbReference type="InterPro" id="IPR001680">
    <property type="entry name" value="WD40_rpt"/>
</dbReference>
<dbReference type="InterPro" id="IPR015943">
    <property type="entry name" value="WD40/YVTN_repeat-like_dom_sf"/>
</dbReference>
<comment type="caution">
    <text evidence="1">The sequence shown here is derived from an EMBL/GenBank/DDBJ whole genome shotgun (WGS) entry which is preliminary data.</text>
</comment>
<proteinExistence type="predicted"/>
<keyword evidence="2" id="KW-1185">Reference proteome</keyword>